<dbReference type="Proteomes" id="UP000184226">
    <property type="component" value="Unassembled WGS sequence"/>
</dbReference>
<dbReference type="RefSeq" id="WP_073101309.1">
    <property type="nucleotide sequence ID" value="NZ_FQXE01000001.1"/>
</dbReference>
<accession>A0A1M5MTH8</accession>
<name>A0A1M5MTH8_9BURK</name>
<sequence length="143" mass="15802">MGKKIISLFAKMLDRLIGPGMRNESITDLTKASKVGKSTLARARKAEAATRINTLEDIAKPYGLEAWSLVSDVDPDQPPALMTKEVELRSWPLDGSIEYDRIARLDESQLELISKVLDPILKQYEAGARSPATPKGRRPKDAV</sequence>
<dbReference type="InterPro" id="IPR010982">
    <property type="entry name" value="Lambda_DNA-bd_dom_sf"/>
</dbReference>
<dbReference type="Gene3D" id="1.10.260.40">
    <property type="entry name" value="lambda repressor-like DNA-binding domains"/>
    <property type="match status" value="1"/>
</dbReference>
<reference evidence="1 2" key="1">
    <citation type="submission" date="2016-11" db="EMBL/GenBank/DDBJ databases">
        <authorList>
            <person name="Jaros S."/>
            <person name="Januszkiewicz K."/>
            <person name="Wedrychowicz H."/>
        </authorList>
    </citation>
    <scope>NUCLEOTIDE SEQUENCE [LARGE SCALE GENOMIC DNA]</scope>
    <source>
        <strain evidence="1 2">CGMCC 1.10190</strain>
    </source>
</reference>
<evidence type="ECO:0000313" key="2">
    <source>
        <dbReference type="Proteomes" id="UP000184226"/>
    </source>
</evidence>
<evidence type="ECO:0000313" key="1">
    <source>
        <dbReference type="EMBL" id="SHG80674.1"/>
    </source>
</evidence>
<protein>
    <submittedName>
        <fullName evidence="1">Uncharacterized protein</fullName>
    </submittedName>
</protein>
<dbReference type="GO" id="GO:0003677">
    <property type="term" value="F:DNA binding"/>
    <property type="evidence" value="ECO:0007669"/>
    <property type="project" value="InterPro"/>
</dbReference>
<dbReference type="AlphaFoldDB" id="A0A1M5MTH8"/>
<dbReference type="EMBL" id="FQXE01000001">
    <property type="protein sequence ID" value="SHG80674.1"/>
    <property type="molecule type" value="Genomic_DNA"/>
</dbReference>
<gene>
    <name evidence="1" type="ORF">SAMN04488135_101320</name>
</gene>
<organism evidence="1 2">
    <name type="scientific">Pollutimonas bauzanensis</name>
    <dbReference type="NCBI Taxonomy" id="658167"/>
    <lineage>
        <taxon>Bacteria</taxon>
        <taxon>Pseudomonadati</taxon>
        <taxon>Pseudomonadota</taxon>
        <taxon>Betaproteobacteria</taxon>
        <taxon>Burkholderiales</taxon>
        <taxon>Alcaligenaceae</taxon>
        <taxon>Pollutimonas</taxon>
    </lineage>
</organism>
<proteinExistence type="predicted"/>
<keyword evidence="2" id="KW-1185">Reference proteome</keyword>